<gene>
    <name evidence="1" type="ORF">PROQFM164_S05g000433</name>
</gene>
<dbReference type="AlphaFoldDB" id="W6QJK0"/>
<evidence type="ECO:0000313" key="1">
    <source>
        <dbReference type="EMBL" id="CDM36600.1"/>
    </source>
</evidence>
<organism evidence="1 2">
    <name type="scientific">Penicillium roqueforti (strain FM164)</name>
    <dbReference type="NCBI Taxonomy" id="1365484"/>
    <lineage>
        <taxon>Eukaryota</taxon>
        <taxon>Fungi</taxon>
        <taxon>Dikarya</taxon>
        <taxon>Ascomycota</taxon>
        <taxon>Pezizomycotina</taxon>
        <taxon>Eurotiomycetes</taxon>
        <taxon>Eurotiomycetidae</taxon>
        <taxon>Eurotiales</taxon>
        <taxon>Aspergillaceae</taxon>
        <taxon>Penicillium</taxon>
    </lineage>
</organism>
<proteinExistence type="predicted"/>
<dbReference type="EMBL" id="HG792019">
    <property type="protein sequence ID" value="CDM36600.1"/>
    <property type="molecule type" value="Genomic_DNA"/>
</dbReference>
<evidence type="ECO:0000313" key="2">
    <source>
        <dbReference type="Proteomes" id="UP000030686"/>
    </source>
</evidence>
<dbReference type="Proteomes" id="UP000030686">
    <property type="component" value="Unassembled WGS sequence"/>
</dbReference>
<reference evidence="1" key="1">
    <citation type="journal article" date="2014" name="Nat. Commun.">
        <title>Multiple recent horizontal transfers of a large genomic region in cheese making fungi.</title>
        <authorList>
            <person name="Cheeseman K."/>
            <person name="Ropars J."/>
            <person name="Renault P."/>
            <person name="Dupont J."/>
            <person name="Gouzy J."/>
            <person name="Branca A."/>
            <person name="Abraham A.L."/>
            <person name="Ceppi M."/>
            <person name="Conseiller E."/>
            <person name="Debuchy R."/>
            <person name="Malagnac F."/>
            <person name="Goarin A."/>
            <person name="Silar P."/>
            <person name="Lacoste S."/>
            <person name="Sallet E."/>
            <person name="Bensimon A."/>
            <person name="Giraud T."/>
            <person name="Brygoo Y."/>
        </authorList>
    </citation>
    <scope>NUCLEOTIDE SEQUENCE [LARGE SCALE GENOMIC DNA]</scope>
    <source>
        <strain evidence="1">FM164</strain>
    </source>
</reference>
<dbReference type="STRING" id="1365484.W6QJK0"/>
<accession>W6QJK0</accession>
<protein>
    <submittedName>
        <fullName evidence="1">Uncharacterized protein</fullName>
    </submittedName>
</protein>
<keyword evidence="2" id="KW-1185">Reference proteome</keyword>
<sequence length="56" mass="6362">MSNAFFADCDIDDFRNDMHLGPSAHRLMAAEIYHGIDGIMLNPNGTEKRHNRRFAA</sequence>
<name>W6QJK0_PENRF</name>